<reference evidence="3 4" key="1">
    <citation type="submission" date="2020-08" db="EMBL/GenBank/DDBJ databases">
        <title>Genomic Encyclopedia of Type Strains, Phase IV (KMG-IV): sequencing the most valuable type-strain genomes for metagenomic binning, comparative biology and taxonomic classification.</title>
        <authorList>
            <person name="Goeker M."/>
        </authorList>
    </citation>
    <scope>NUCLEOTIDE SEQUENCE [LARGE SCALE GENOMIC DNA]</scope>
    <source>
        <strain evidence="3 4">DSM 7051</strain>
    </source>
</reference>
<name>A0A7X0F9W7_9HYPH</name>
<dbReference type="Proteomes" id="UP000536262">
    <property type="component" value="Unassembled WGS sequence"/>
</dbReference>
<dbReference type="PROSITE" id="PS50846">
    <property type="entry name" value="HMA_2"/>
    <property type="match status" value="1"/>
</dbReference>
<evidence type="ECO:0000313" key="3">
    <source>
        <dbReference type="EMBL" id="MBB6355802.1"/>
    </source>
</evidence>
<sequence length="72" mass="7933">MTTSRIIEFNIEGMDCADCVSTIESEVRRLPGIMAVKVSLVDNSALIKLDTTKVSESAIFDVVEHAGYEVQR</sequence>
<dbReference type="AlphaFoldDB" id="A0A7X0F9W7"/>
<dbReference type="InterPro" id="IPR036163">
    <property type="entry name" value="HMA_dom_sf"/>
</dbReference>
<keyword evidence="1" id="KW-0479">Metal-binding</keyword>
<dbReference type="InterPro" id="IPR006121">
    <property type="entry name" value="HMA_dom"/>
</dbReference>
<dbReference type="Gene3D" id="3.30.70.100">
    <property type="match status" value="1"/>
</dbReference>
<dbReference type="CDD" id="cd00371">
    <property type="entry name" value="HMA"/>
    <property type="match status" value="1"/>
</dbReference>
<comment type="caution">
    <text evidence="3">The sequence shown here is derived from an EMBL/GenBank/DDBJ whole genome shotgun (WGS) entry which is preliminary data.</text>
</comment>
<dbReference type="RefSeq" id="WP_184700195.1">
    <property type="nucleotide sequence ID" value="NZ_BAABEG010000005.1"/>
</dbReference>
<protein>
    <submittedName>
        <fullName evidence="3">Copper ion binding protein</fullName>
    </submittedName>
</protein>
<evidence type="ECO:0000259" key="2">
    <source>
        <dbReference type="PROSITE" id="PS50846"/>
    </source>
</evidence>
<dbReference type="PROSITE" id="PS01047">
    <property type="entry name" value="HMA_1"/>
    <property type="match status" value="1"/>
</dbReference>
<dbReference type="Pfam" id="PF00403">
    <property type="entry name" value="HMA"/>
    <property type="match status" value="1"/>
</dbReference>
<evidence type="ECO:0000256" key="1">
    <source>
        <dbReference type="ARBA" id="ARBA00022723"/>
    </source>
</evidence>
<accession>A0A7X0F9W7</accession>
<feature type="domain" description="HMA" evidence="2">
    <location>
        <begin position="5"/>
        <end position="71"/>
    </location>
</feature>
<proteinExistence type="predicted"/>
<dbReference type="PANTHER" id="PTHR46594">
    <property type="entry name" value="P-TYPE CATION-TRANSPORTING ATPASE"/>
    <property type="match status" value="1"/>
</dbReference>
<dbReference type="FunFam" id="3.30.70.100:FF:000005">
    <property type="entry name" value="Copper-exporting P-type ATPase A"/>
    <property type="match status" value="1"/>
</dbReference>
<dbReference type="EMBL" id="JACHOU010000009">
    <property type="protein sequence ID" value="MBB6355802.1"/>
    <property type="molecule type" value="Genomic_DNA"/>
</dbReference>
<evidence type="ECO:0000313" key="4">
    <source>
        <dbReference type="Proteomes" id="UP000536262"/>
    </source>
</evidence>
<organism evidence="3 4">
    <name type="scientific">Aminobacter aganoensis</name>
    <dbReference type="NCBI Taxonomy" id="83264"/>
    <lineage>
        <taxon>Bacteria</taxon>
        <taxon>Pseudomonadati</taxon>
        <taxon>Pseudomonadota</taxon>
        <taxon>Alphaproteobacteria</taxon>
        <taxon>Hyphomicrobiales</taxon>
        <taxon>Phyllobacteriaceae</taxon>
        <taxon>Aminobacter</taxon>
    </lineage>
</organism>
<dbReference type="GO" id="GO:0046872">
    <property type="term" value="F:metal ion binding"/>
    <property type="evidence" value="ECO:0007669"/>
    <property type="project" value="UniProtKB-KW"/>
</dbReference>
<dbReference type="PANTHER" id="PTHR46594:SF4">
    <property type="entry name" value="P-TYPE CATION-TRANSPORTING ATPASE"/>
    <property type="match status" value="1"/>
</dbReference>
<dbReference type="SUPFAM" id="SSF55008">
    <property type="entry name" value="HMA, heavy metal-associated domain"/>
    <property type="match status" value="1"/>
</dbReference>
<gene>
    <name evidence="3" type="ORF">GGR00_003607</name>
</gene>
<dbReference type="InterPro" id="IPR017969">
    <property type="entry name" value="Heavy-metal-associated_CS"/>
</dbReference>
<keyword evidence="4" id="KW-1185">Reference proteome</keyword>